<feature type="domain" description="YcaO" evidence="1">
    <location>
        <begin position="320"/>
        <end position="668"/>
    </location>
</feature>
<dbReference type="Gene3D" id="3.30.40.250">
    <property type="match status" value="1"/>
</dbReference>
<evidence type="ECO:0000259" key="1">
    <source>
        <dbReference type="PROSITE" id="PS51664"/>
    </source>
</evidence>
<comment type="caution">
    <text evidence="2">The sequence shown here is derived from an EMBL/GenBank/DDBJ whole genome shotgun (WGS) entry which is preliminary data.</text>
</comment>
<accession>A0A9W4QTQ1</accession>
<reference evidence="2" key="1">
    <citation type="submission" date="2022-07" db="EMBL/GenBank/DDBJ databases">
        <authorList>
            <person name="Criscuolo A."/>
        </authorList>
    </citation>
    <scope>NUCLEOTIDE SEQUENCE</scope>
    <source>
        <strain evidence="2">CIP111854</strain>
    </source>
</reference>
<proteinExistence type="predicted"/>
<dbReference type="NCBIfam" id="TIGR00702">
    <property type="entry name" value="YcaO-type kinase domain"/>
    <property type="match status" value="1"/>
</dbReference>
<dbReference type="AlphaFoldDB" id="A0A9W4QTQ1"/>
<dbReference type="InterPro" id="IPR003776">
    <property type="entry name" value="YcaO-like_dom"/>
</dbReference>
<dbReference type="Gene3D" id="3.30.1330.230">
    <property type="match status" value="1"/>
</dbReference>
<dbReference type="EMBL" id="CAMAPC010000003">
    <property type="protein sequence ID" value="CAH9053009.1"/>
    <property type="molecule type" value="Genomic_DNA"/>
</dbReference>
<dbReference type="PANTHER" id="PTHR37809:SF1">
    <property type="entry name" value="RIBOSOMAL PROTEIN S12 METHYLTHIOTRANSFERASE ACCESSORY FACTOR YCAO"/>
    <property type="match status" value="1"/>
</dbReference>
<dbReference type="PROSITE" id="PS51664">
    <property type="entry name" value="YCAO"/>
    <property type="match status" value="1"/>
</dbReference>
<dbReference type="Pfam" id="PF02624">
    <property type="entry name" value="YcaO"/>
    <property type="match status" value="1"/>
</dbReference>
<name>A0A9W4QTQ1_9GAMM</name>
<organism evidence="2 3">
    <name type="scientific">Pseudoalteromonas holothuriae</name>
    <dbReference type="NCBI Taxonomy" id="2963714"/>
    <lineage>
        <taxon>Bacteria</taxon>
        <taxon>Pseudomonadati</taxon>
        <taxon>Pseudomonadota</taxon>
        <taxon>Gammaproteobacteria</taxon>
        <taxon>Alteromonadales</taxon>
        <taxon>Pseudoalteromonadaceae</taxon>
        <taxon>Pseudoalteromonas</taxon>
    </lineage>
</organism>
<protein>
    <recommendedName>
        <fullName evidence="1">YcaO domain-containing protein</fullName>
    </recommendedName>
</protein>
<dbReference type="RefSeq" id="WP_261625946.1">
    <property type="nucleotide sequence ID" value="NZ_CAMAPC010000003.1"/>
</dbReference>
<dbReference type="Gene3D" id="3.30.160.660">
    <property type="match status" value="1"/>
</dbReference>
<keyword evidence="3" id="KW-1185">Reference proteome</keyword>
<sequence>MNARYLLWHPKFTFASHTNTKIFLSSSTVNYILDSAQLPFIQFIDGTKTASQIEKLLINTYDKSSFHYYLDYMLSTGLIHEAVSPISSELIPSVKVIKQEQCPHFAEIFNTLDIHNIIITKDISQINSEFTKALSPFIIIEDFYDNFVISPVLFESTQHLLEAYLDARLQNLPLINFISHTQARISKTYSPYNDGALEVSKHLLNNLIRHQECTVITSTREIESYYIPQPEEQPICSHEIYLKDCLINYDDDGGSRTVSAKQTVSKILPYVNRYTGLINQLSILVDNAQPIKIYKTAFYKQNHQNVSNATIDNFNQTCLGKGVEITQSKASALCEALERKNAQYRDTDVGILTTPQYLNARHYLFQSLTPYSNTQYGFFKDITNSESKRKQAAHEYNNTAIHWQPCWSLTHNESVYIPNVLCFANMPLHEEQFGCWNSNGCATGNNLEEAILQALFELIERDATAIWWYNKIKRPNFDLTQLDTTYFTPLHATLDTTHHYWVLDITNDIGIPVMAAIGKDKKTQGWTFGFGCHLKPELAAQRALTELCQLIPIRDQNSAPFNFDAIIDDYFLTAHNTTVQHYAIDSANNLKLDIINIVKRLHDLNLESVAFDYKRTESPLHTAKVFVPGLCHIWPQLGNPRLYNTPVKLGWLTEPLTEETINQQGLYI</sequence>
<gene>
    <name evidence="2" type="ORF">PSECIP111854_01085</name>
</gene>
<evidence type="ECO:0000313" key="2">
    <source>
        <dbReference type="EMBL" id="CAH9053009.1"/>
    </source>
</evidence>
<dbReference type="PANTHER" id="PTHR37809">
    <property type="entry name" value="RIBOSOMAL PROTEIN S12 METHYLTHIOTRANSFERASE ACCESSORY FACTOR YCAO"/>
    <property type="match status" value="1"/>
</dbReference>
<dbReference type="Proteomes" id="UP001152467">
    <property type="component" value="Unassembled WGS sequence"/>
</dbReference>
<evidence type="ECO:0000313" key="3">
    <source>
        <dbReference type="Proteomes" id="UP001152467"/>
    </source>
</evidence>